<feature type="compositionally biased region" description="Basic and acidic residues" evidence="2">
    <location>
        <begin position="620"/>
        <end position="632"/>
    </location>
</feature>
<feature type="region of interest" description="Disordered" evidence="2">
    <location>
        <begin position="544"/>
        <end position="638"/>
    </location>
</feature>
<evidence type="ECO:0000256" key="1">
    <source>
        <dbReference type="ARBA" id="ARBA00023157"/>
    </source>
</evidence>
<evidence type="ECO:0000256" key="2">
    <source>
        <dbReference type="SAM" id="MobiDB-lite"/>
    </source>
</evidence>
<keyword evidence="1" id="KW-1015">Disulfide bond</keyword>
<reference evidence="3" key="2">
    <citation type="submission" date="2015-11" db="EMBL/GenBank/DDBJ databases">
        <authorList>
            <person name="Zhang Y."/>
            <person name="Guo Z."/>
        </authorList>
    </citation>
    <scope>NUCLEOTIDE SEQUENCE</scope>
</reference>
<accession>A0A068XVU7</accession>
<sequence length="638" mass="70553">MPNSSLYCGRSSGDGYYKNSNSDDLLLHNQIVLYWNVSAATHFTEASKTHRPFNRVVCPGVSVRPAGRYVRHYLMDGAVYFWLLHVRASIECPSRRPPRSDDFELQLSQWIDRSEAESSRNEAEEAYERGDSFYLPGHKEPENLTLSCSSPHRSVTLQGRLRLLVVSWAIFPSRLSTQLDKGILTTMDELLGGFKGLPADLKIRVQITSRLHFDGQFSPFRRRQLCEFYGFWCNGSLTEDAPQRRRRKRRSDSGDEVTGTCIRPSMRCDGLPDCWLDDPHNSPDEVGCSAIHPPDSAEALSPFETFNATFPVASSPAGRGQSWTAKLPWMVVAFVPAVLLCALVRICSQRRQLDFATVDGDLHSLEAADTYTLGAGLLRRPHSLPAFENPGCKKSLSTGRGGNFCAIALRRSRSTEDVLPHPPTTVERLPMKSLKVVQPMVNTRNYSHLLLAEDAVRGEKAVQRRDSCSLHLAPVVRGNRGGGGGGGNAMNRMIMSCWSGDLSTGSTTSSSTNSPITRGRVKMEEVVVGEDDCDVCRQMRESALMMTSGDDNTETLNVRSNRSHSSCSATSTPSTTSTSAFAQHSTSLDRPAKSSAPTTSVEKSASKTPTRVSEDPLLDALKERTQQYDTRRKNCMFP</sequence>
<evidence type="ECO:0000313" key="3">
    <source>
        <dbReference type="EMBL" id="CDS36479.1"/>
    </source>
</evidence>
<protein>
    <submittedName>
        <fullName evidence="3">Uncharacterized protein</fullName>
    </submittedName>
</protein>
<feature type="compositionally biased region" description="Polar residues" evidence="2">
    <location>
        <begin position="595"/>
        <end position="611"/>
    </location>
</feature>
<reference evidence="3" key="1">
    <citation type="journal article" date="2013" name="Nature">
        <title>The genomes of four tapeworm species reveal adaptations to parasitism.</title>
        <authorList>
            <person name="Tsai I.J."/>
            <person name="Zarowiecki M."/>
            <person name="Holroyd N."/>
            <person name="Garciarrubio A."/>
            <person name="Sanchez-Flores A."/>
            <person name="Brooks K.L."/>
            <person name="Tracey A."/>
            <person name="Bobes R.J."/>
            <person name="Fragoso G."/>
            <person name="Sciutto E."/>
            <person name="Aslett M."/>
            <person name="Beasley H."/>
            <person name="Bennett H.M."/>
            <person name="Cai J."/>
            <person name="Camicia F."/>
            <person name="Clark R."/>
            <person name="Cucher M."/>
            <person name="De Silva N."/>
            <person name="Day T.A."/>
            <person name="Deplazes P."/>
            <person name="Estrada K."/>
            <person name="Fernandez C."/>
            <person name="Holland P.W."/>
            <person name="Hou J."/>
            <person name="Hu S."/>
            <person name="Huckvale T."/>
            <person name="Hung S.S."/>
            <person name="Kamenetzky L."/>
            <person name="Keane J.A."/>
            <person name="Kiss F."/>
            <person name="Koziol U."/>
            <person name="Lambert O."/>
            <person name="Liu K."/>
            <person name="Luo X."/>
            <person name="Luo Y."/>
            <person name="Macchiaroli N."/>
            <person name="Nichol S."/>
            <person name="Paps J."/>
            <person name="Parkinson J."/>
            <person name="Pouchkina-Stantcheva N."/>
            <person name="Riddiford N."/>
            <person name="Rosenzvit M."/>
            <person name="Salinas G."/>
            <person name="Wasmuth J.D."/>
            <person name="Zamanian M."/>
            <person name="Zheng Y."/>
            <person name="Cai X."/>
            <person name="Soberon X."/>
            <person name="Olson P.D."/>
            <person name="Laclette J.P."/>
            <person name="Brehm K."/>
            <person name="Berriman M."/>
            <person name="Garciarrubio A."/>
            <person name="Bobes R.J."/>
            <person name="Fragoso G."/>
            <person name="Sanchez-Flores A."/>
            <person name="Estrada K."/>
            <person name="Cevallos M.A."/>
            <person name="Morett E."/>
            <person name="Gonzalez V."/>
            <person name="Portillo T."/>
            <person name="Ochoa-Leyva A."/>
            <person name="Jose M.V."/>
            <person name="Sciutto E."/>
            <person name="Landa A."/>
            <person name="Jimenez L."/>
            <person name="Valdes V."/>
            <person name="Carrero J.C."/>
            <person name="Larralde C."/>
            <person name="Morales-Montor J."/>
            <person name="Limon-Lason J."/>
            <person name="Soberon X."/>
            <person name="Laclette J.P."/>
        </authorList>
    </citation>
    <scope>NUCLEOTIDE SEQUENCE [LARGE SCALE GENOMIC DNA]</scope>
</reference>
<dbReference type="InterPro" id="IPR002172">
    <property type="entry name" value="LDrepeatLR_classA_rpt"/>
</dbReference>
<name>A0A068XVU7_ECHMU</name>
<dbReference type="OrthoDB" id="6271187at2759"/>
<dbReference type="OMA" id="PGHKEPE"/>
<dbReference type="EMBL" id="LN902849">
    <property type="protein sequence ID" value="CDS36479.1"/>
    <property type="molecule type" value="Genomic_DNA"/>
</dbReference>
<keyword evidence="4" id="KW-1185">Reference proteome</keyword>
<proteinExistence type="predicted"/>
<evidence type="ECO:0000313" key="4">
    <source>
        <dbReference type="Proteomes" id="UP000017246"/>
    </source>
</evidence>
<dbReference type="Proteomes" id="UP000017246">
    <property type="component" value="Unassembled WGS sequence"/>
</dbReference>
<dbReference type="AlphaFoldDB" id="A0A068XVU7"/>
<gene>
    <name evidence="3" type="ORF">EmuJ_000357700</name>
</gene>
<feature type="compositionally biased region" description="Low complexity" evidence="2">
    <location>
        <begin position="563"/>
        <end position="579"/>
    </location>
</feature>
<dbReference type="CDD" id="cd00112">
    <property type="entry name" value="LDLa"/>
    <property type="match status" value="1"/>
</dbReference>
<organism evidence="3 4">
    <name type="scientific">Echinococcus multilocularis</name>
    <name type="common">Fox tapeworm</name>
    <dbReference type="NCBI Taxonomy" id="6211"/>
    <lineage>
        <taxon>Eukaryota</taxon>
        <taxon>Metazoa</taxon>
        <taxon>Spiralia</taxon>
        <taxon>Lophotrochozoa</taxon>
        <taxon>Platyhelminthes</taxon>
        <taxon>Cestoda</taxon>
        <taxon>Eucestoda</taxon>
        <taxon>Cyclophyllidea</taxon>
        <taxon>Taeniidae</taxon>
        <taxon>Echinococcus</taxon>
    </lineage>
</organism>